<dbReference type="InterPro" id="IPR009880">
    <property type="entry name" value="Glyoxal_oxidase_N"/>
</dbReference>
<dbReference type="EMBL" id="JAAAUY010000004">
    <property type="protein sequence ID" value="KAF9338290.1"/>
    <property type="molecule type" value="Genomic_DNA"/>
</dbReference>
<comment type="caution">
    <text evidence="5">The sequence shown here is derived from an EMBL/GenBank/DDBJ whole genome shotgun (WGS) entry which is preliminary data.</text>
</comment>
<gene>
    <name evidence="5" type="ORF">BG006_006632</name>
</gene>
<dbReference type="Gene3D" id="2.60.40.10">
    <property type="entry name" value="Immunoglobulins"/>
    <property type="match status" value="1"/>
</dbReference>
<keyword evidence="6" id="KW-1185">Reference proteome</keyword>
<dbReference type="Gene3D" id="2.130.10.80">
    <property type="entry name" value="Galactose oxidase/kelch, beta-propeller"/>
    <property type="match status" value="1"/>
</dbReference>
<name>A0A9P5SWX3_9FUNG</name>
<evidence type="ECO:0000313" key="6">
    <source>
        <dbReference type="Proteomes" id="UP000696485"/>
    </source>
</evidence>
<dbReference type="InterPro" id="IPR011043">
    <property type="entry name" value="Gal_Oxase/kelch_b-propeller"/>
</dbReference>
<dbReference type="InterPro" id="IPR037293">
    <property type="entry name" value="Gal_Oxidase_central_sf"/>
</dbReference>
<feature type="compositionally biased region" description="Low complexity" evidence="2">
    <location>
        <begin position="42"/>
        <end position="69"/>
    </location>
</feature>
<feature type="compositionally biased region" description="Polar residues" evidence="2">
    <location>
        <begin position="1"/>
        <end position="10"/>
    </location>
</feature>
<feature type="domain" description="Galactose oxidase-like Early set" evidence="4">
    <location>
        <begin position="598"/>
        <end position="711"/>
    </location>
</feature>
<evidence type="ECO:0008006" key="7">
    <source>
        <dbReference type="Google" id="ProtNLM"/>
    </source>
</evidence>
<dbReference type="Proteomes" id="UP000696485">
    <property type="component" value="Unassembled WGS sequence"/>
</dbReference>
<dbReference type="InterPro" id="IPR014756">
    <property type="entry name" value="Ig_E-set"/>
</dbReference>
<keyword evidence="1" id="KW-0732">Signal</keyword>
<feature type="compositionally biased region" description="Low complexity" evidence="2">
    <location>
        <begin position="83"/>
        <end position="95"/>
    </location>
</feature>
<evidence type="ECO:0000256" key="1">
    <source>
        <dbReference type="ARBA" id="ARBA00022729"/>
    </source>
</evidence>
<dbReference type="InterPro" id="IPR013783">
    <property type="entry name" value="Ig-like_fold"/>
</dbReference>
<reference evidence="5" key="1">
    <citation type="journal article" date="2020" name="Fungal Divers.">
        <title>Resolving the Mortierellaceae phylogeny through synthesis of multi-gene phylogenetics and phylogenomics.</title>
        <authorList>
            <person name="Vandepol N."/>
            <person name="Liber J."/>
            <person name="Desiro A."/>
            <person name="Na H."/>
            <person name="Kennedy M."/>
            <person name="Barry K."/>
            <person name="Grigoriev I.V."/>
            <person name="Miller A.N."/>
            <person name="O'Donnell K."/>
            <person name="Stajich J.E."/>
            <person name="Bonito G."/>
        </authorList>
    </citation>
    <scope>NUCLEOTIDE SEQUENCE</scope>
    <source>
        <strain evidence="5">NVP1</strain>
    </source>
</reference>
<sequence length="714" mass="77482">MKPFTATSPQEGIDIGDYIPLIQNNTDNNDRSRTRRHRRNTHSSAPLSPVLSISSSVHSRTSSVSRSLPTNSDTGSDHDSKISPVNTTPTTPSSYYSASPRYFSLTRCSLTAILATTLIATAFLPYFPSGSDAAANEFGASSSSSTKPLPGASSGGQWDLIGHSGVSAMHAIMRPFTDSVLFLERVQSTTYAKIRGSSVNGNKGKDFAWSTEFETKEGLWRSLDVKSNMFCSAGGYLPDGTIVSVAGGQPSDSKVEGYDGIRLYRPCNGTKCDWKQDFEVHLQEKRWYPTVEALASGDLFIIGGSNHAASINNDHINVPNFELFPPLPGPQKTIDFPFLVETLPNNLYPIVHLLPDKNLFILASTKAIILSTSTWKIVKRLPDIPGPPRNYPLTGGSVLLPLTPENKFQPEILVCGGATEFSTQAKGVASCGRISPLSKTPTWEMEDMPMSRMMPDMALLADGTVAIMNGADRGTAGFDRASDPVLHPVQYLPQHPRGKRFRVWNPSVIARMYHSVAFMLPDMSLLVAGSNPNGKPVEYGAGPFPTEYRVERFSPPYLFPQGRGVSARAEEVEIGTVSGNNHVDGQAVDRGGLAQGEITAWPTTVKYGETFDLGIEWFNTYPANVQVALVQPGFITHSTHMSQRYVGLEIVKRGDKKMAPVAPGKVTVQEQKEAGLIRVKAPATNGLAPPSHYMLVVVLDGVPVVEAKWVQLTA</sequence>
<dbReference type="SUPFAM" id="SSF50965">
    <property type="entry name" value="Galactose oxidase, central domain"/>
    <property type="match status" value="1"/>
</dbReference>
<accession>A0A9P5SWX3</accession>
<evidence type="ECO:0000259" key="4">
    <source>
        <dbReference type="Pfam" id="PF09118"/>
    </source>
</evidence>
<evidence type="ECO:0000256" key="2">
    <source>
        <dbReference type="SAM" id="MobiDB-lite"/>
    </source>
</evidence>
<feature type="region of interest" description="Disordered" evidence="2">
    <location>
        <begin position="1"/>
        <end position="95"/>
    </location>
</feature>
<dbReference type="SUPFAM" id="SSF81296">
    <property type="entry name" value="E set domains"/>
    <property type="match status" value="1"/>
</dbReference>
<evidence type="ECO:0000313" key="5">
    <source>
        <dbReference type="EMBL" id="KAF9338290.1"/>
    </source>
</evidence>
<proteinExistence type="predicted"/>
<dbReference type="Pfam" id="PF07250">
    <property type="entry name" value="Glyoxal_oxid_N"/>
    <property type="match status" value="1"/>
</dbReference>
<dbReference type="Pfam" id="PF09118">
    <property type="entry name" value="GO-like_E_set"/>
    <property type="match status" value="1"/>
</dbReference>
<dbReference type="InterPro" id="IPR015202">
    <property type="entry name" value="GO-like_E_set"/>
</dbReference>
<dbReference type="PANTHER" id="PTHR32208">
    <property type="entry name" value="SECRETED PROTEIN-RELATED"/>
    <property type="match status" value="1"/>
</dbReference>
<organism evidence="5 6">
    <name type="scientific">Podila minutissima</name>
    <dbReference type="NCBI Taxonomy" id="64525"/>
    <lineage>
        <taxon>Eukaryota</taxon>
        <taxon>Fungi</taxon>
        <taxon>Fungi incertae sedis</taxon>
        <taxon>Mucoromycota</taxon>
        <taxon>Mortierellomycotina</taxon>
        <taxon>Mortierellomycetes</taxon>
        <taxon>Mortierellales</taxon>
        <taxon>Mortierellaceae</taxon>
        <taxon>Podila</taxon>
    </lineage>
</organism>
<dbReference type="PANTHER" id="PTHR32208:SF21">
    <property type="entry name" value="LOW QUALITY PROTEIN: ALDEHYDE OXIDASE GLOX-LIKE"/>
    <property type="match status" value="1"/>
</dbReference>
<protein>
    <recommendedName>
        <fullName evidence="7">Galactose oxidase</fullName>
    </recommendedName>
</protein>
<dbReference type="CDD" id="cd02851">
    <property type="entry name" value="E_set_GO_C"/>
    <property type="match status" value="1"/>
</dbReference>
<evidence type="ECO:0000259" key="3">
    <source>
        <dbReference type="Pfam" id="PF07250"/>
    </source>
</evidence>
<dbReference type="AlphaFoldDB" id="A0A9P5SWX3"/>
<feature type="domain" description="Glyoxal oxidase N-terminal" evidence="3">
    <location>
        <begin position="206"/>
        <end position="557"/>
    </location>
</feature>